<protein>
    <submittedName>
        <fullName evidence="3">Virulence-associated protein E</fullName>
    </submittedName>
</protein>
<sequence>MREEVVNHEIWVSVGKTNRGKSKSQKMSIRRLARMFDEPSVDNSITYAEYVKLGESKEGKAIQGNKKAAAGFIVAGKFKNGSRKIGDMQGRSGIQIDIDYATPEQAEFILNGSAKINQWAYVWHTTRAHCQNKPRIRIIVPLTKLVKGDEANAITRLLALTLAEDAKEAIEIPDLVSFRPNQIMYLPSISKDQDYLHGVNLDAPILDPDEFLAAYPDWGDYTKLPRQESEDSAENTTGKSKMEDPTEKPGIIGAFCRAYGAEEAIAEFLSDVYVPGQSSGTDIRYSYNLGQAYNGVVIYDDMFIHSHHGTDPADGQNNVFDLVRIHEYGHLDEKAPSNTTPGNMPSFKAMSDWAAKNERVREQLADALSFDDAEFDDLEDDEPEEKPKPKSKSQPATDDLLDTDPEDEGSDESDLDDEFDDLEGDDEPEEPKKKKKDDKADKWQKRLVVDKNLQPEKTRFNACLIVGNDRRIAPTIAMNDLTGSPYVKSLLRFSKVPEVHQMPVDDKIVGRRWTDADTAALNVALAAPTKEGGYGRDFTNQDLETAMLLAAEKNRYNPVLETIKLVEWDGVKRVGTTWVNFLKAPDTPYVRELETLVFLAAITRLYEPGHPFHLVPIFGGKQGGGKTGYIKAIAFDSKFYGELSGDFANLQKMLESTLGKWITELPELKGTHRGLIQDIKQYFTSEKDTVRLAYRRNAEDFYRRNVTLGTTNEDEYLRDDENRRFCPVPVAVHKHDVMDFDAFIPLVPQLWAEAMVMYHEIRKKIPLPRQLPLNFQSPEAKREAEERQTAAREVMIHEPVAEVVQDYLEKPLSVEAVAAGDPDVDDFEGDADSPQFVRNYVTATMLRTELAGSPILQDVKMAKDKVLGQAMRSLEGWESLGQCRRLGKKGRWFCRAGMDNNREFVPVEAVQEVDVDDLLS</sequence>
<evidence type="ECO:0000313" key="3">
    <source>
        <dbReference type="EMBL" id="SMX25540.1"/>
    </source>
</evidence>
<dbReference type="RefSeq" id="WP_093975728.1">
    <property type="nucleotide sequence ID" value="NZ_FXXQ01000018.1"/>
</dbReference>
<reference evidence="3 4" key="1">
    <citation type="submission" date="2017-05" db="EMBL/GenBank/DDBJ databases">
        <authorList>
            <person name="Song R."/>
            <person name="Chenine A.L."/>
            <person name="Ruprecht R.M."/>
        </authorList>
    </citation>
    <scope>NUCLEOTIDE SEQUENCE [LARGE SCALE GENOMIC DNA]</scope>
    <source>
        <strain evidence="3 4">CECT 8489</strain>
    </source>
</reference>
<gene>
    <name evidence="3" type="ORF">BOA8489_03684</name>
</gene>
<dbReference type="PANTHER" id="PTHR34985">
    <property type="entry name" value="SLR0554 PROTEIN"/>
    <property type="match status" value="1"/>
</dbReference>
<accession>A0A238J6F9</accession>
<dbReference type="PANTHER" id="PTHR34985:SF1">
    <property type="entry name" value="SLR0554 PROTEIN"/>
    <property type="match status" value="1"/>
</dbReference>
<keyword evidence="4" id="KW-1185">Reference proteome</keyword>
<proteinExistence type="predicted"/>
<dbReference type="OrthoDB" id="9763644at2"/>
<dbReference type="Pfam" id="PF05272">
    <property type="entry name" value="VapE-like_dom"/>
    <property type="match status" value="1"/>
</dbReference>
<evidence type="ECO:0000256" key="1">
    <source>
        <dbReference type="SAM" id="MobiDB-lite"/>
    </source>
</evidence>
<dbReference type="InterPro" id="IPR007936">
    <property type="entry name" value="VapE-like_dom"/>
</dbReference>
<organism evidence="3 4">
    <name type="scientific">Boseongicola aestuarii</name>
    <dbReference type="NCBI Taxonomy" id="1470561"/>
    <lineage>
        <taxon>Bacteria</taxon>
        <taxon>Pseudomonadati</taxon>
        <taxon>Pseudomonadota</taxon>
        <taxon>Alphaproteobacteria</taxon>
        <taxon>Rhodobacterales</taxon>
        <taxon>Paracoccaceae</taxon>
        <taxon>Boseongicola</taxon>
    </lineage>
</organism>
<dbReference type="AlphaFoldDB" id="A0A238J6F9"/>
<evidence type="ECO:0000313" key="4">
    <source>
        <dbReference type="Proteomes" id="UP000201838"/>
    </source>
</evidence>
<dbReference type="Proteomes" id="UP000201838">
    <property type="component" value="Unassembled WGS sequence"/>
</dbReference>
<feature type="region of interest" description="Disordered" evidence="1">
    <location>
        <begin position="223"/>
        <end position="246"/>
    </location>
</feature>
<feature type="compositionally biased region" description="Acidic residues" evidence="1">
    <location>
        <begin position="399"/>
        <end position="429"/>
    </location>
</feature>
<feature type="domain" description="Virulence-associated protein E-like" evidence="2">
    <location>
        <begin position="566"/>
        <end position="788"/>
    </location>
</feature>
<evidence type="ECO:0000259" key="2">
    <source>
        <dbReference type="Pfam" id="PF05272"/>
    </source>
</evidence>
<dbReference type="EMBL" id="FXXQ01000018">
    <property type="protein sequence ID" value="SMX25540.1"/>
    <property type="molecule type" value="Genomic_DNA"/>
</dbReference>
<feature type="region of interest" description="Disordered" evidence="1">
    <location>
        <begin position="369"/>
        <end position="441"/>
    </location>
</feature>
<feature type="compositionally biased region" description="Acidic residues" evidence="1">
    <location>
        <begin position="369"/>
        <end position="384"/>
    </location>
</feature>
<name>A0A238J6F9_9RHOB</name>